<feature type="region of interest" description="Disordered" evidence="1">
    <location>
        <begin position="493"/>
        <end position="571"/>
    </location>
</feature>
<dbReference type="Proteomes" id="UP000759537">
    <property type="component" value="Unassembled WGS sequence"/>
</dbReference>
<feature type="compositionally biased region" description="Pro residues" evidence="1">
    <location>
        <begin position="288"/>
        <end position="303"/>
    </location>
</feature>
<feature type="compositionally biased region" description="Pro residues" evidence="1">
    <location>
        <begin position="173"/>
        <end position="186"/>
    </location>
</feature>
<feature type="compositionally biased region" description="Low complexity" evidence="1">
    <location>
        <begin position="551"/>
        <end position="571"/>
    </location>
</feature>
<feature type="compositionally biased region" description="Basic and acidic residues" evidence="1">
    <location>
        <begin position="432"/>
        <end position="453"/>
    </location>
</feature>
<keyword evidence="3" id="KW-1185">Reference proteome</keyword>
<dbReference type="OrthoDB" id="3249663at2759"/>
<sequence>MTEYTTDPEAIAHYLAARTRTANWVDSLSGKALVAPSVAPSLVSDTDDGLSSQDSDAESSHSLPPRMILRYPDGRPDVTVSAAAAAAGWPLQSQKPPGTSPTTYHHQHSAGRSQPGSHGHHPSNPNMHSRVPSNAVPLYVTPPPPVIASHPETIHVRPSPTSPLSIQQSPPNSYFPPYPHNDPSAPPRSRSIRSSKRPQVSLQMIYSPPVAPSSQSHSAPVSPAGESFQPTHPPPPLPQLGPPVIAPSPVYGFPSASSQPEPPQAAPPTGSGRTHSRTQSYSSNRSYPHPPAQLPNNSGPPPTLYHSGSTAQRPRRHSSRAGSHVDLQQSSSHNSNGISPSRRHGHGPPSIVYAPSANSSSYAYNPPIITSHPPSSMPIHAPTPHHAHAHRMAQSISDPTPIGGSLGRKNSTRGRLFEDFSRTPSPNMARARAKESGKKDKSRRDKLLRKQRDGGGGGGADYDDHDDGASVSSGSTYYVLPSRGQKIKVVPPSMKGLYAEPRSASKSTPALHGHRSANGPYPPPPPLPPPPTRPQKRPLLQRILHPHFGFSSNANATYTSSSSSRHTASRR</sequence>
<accession>A0A9P5MQV8</accession>
<feature type="compositionally biased region" description="Pro residues" evidence="1">
    <location>
        <begin position="520"/>
        <end position="533"/>
    </location>
</feature>
<feature type="region of interest" description="Disordered" evidence="1">
    <location>
        <begin position="88"/>
        <end position="469"/>
    </location>
</feature>
<evidence type="ECO:0000256" key="1">
    <source>
        <dbReference type="SAM" id="MobiDB-lite"/>
    </source>
</evidence>
<reference evidence="2" key="2">
    <citation type="journal article" date="2020" name="Nat. Commun.">
        <title>Large-scale genome sequencing of mycorrhizal fungi provides insights into the early evolution of symbiotic traits.</title>
        <authorList>
            <person name="Miyauchi S."/>
            <person name="Kiss E."/>
            <person name="Kuo A."/>
            <person name="Drula E."/>
            <person name="Kohler A."/>
            <person name="Sanchez-Garcia M."/>
            <person name="Morin E."/>
            <person name="Andreopoulos B."/>
            <person name="Barry K.W."/>
            <person name="Bonito G."/>
            <person name="Buee M."/>
            <person name="Carver A."/>
            <person name="Chen C."/>
            <person name="Cichocki N."/>
            <person name="Clum A."/>
            <person name="Culley D."/>
            <person name="Crous P.W."/>
            <person name="Fauchery L."/>
            <person name="Girlanda M."/>
            <person name="Hayes R.D."/>
            <person name="Keri Z."/>
            <person name="LaButti K."/>
            <person name="Lipzen A."/>
            <person name="Lombard V."/>
            <person name="Magnuson J."/>
            <person name="Maillard F."/>
            <person name="Murat C."/>
            <person name="Nolan M."/>
            <person name="Ohm R.A."/>
            <person name="Pangilinan J."/>
            <person name="Pereira M.F."/>
            <person name="Perotto S."/>
            <person name="Peter M."/>
            <person name="Pfister S."/>
            <person name="Riley R."/>
            <person name="Sitrit Y."/>
            <person name="Stielow J.B."/>
            <person name="Szollosi G."/>
            <person name="Zifcakova L."/>
            <person name="Stursova M."/>
            <person name="Spatafora J.W."/>
            <person name="Tedersoo L."/>
            <person name="Vaario L.M."/>
            <person name="Yamada A."/>
            <person name="Yan M."/>
            <person name="Wang P."/>
            <person name="Xu J."/>
            <person name="Bruns T."/>
            <person name="Baldrian P."/>
            <person name="Vilgalys R."/>
            <person name="Dunand C."/>
            <person name="Henrissat B."/>
            <person name="Grigoriev I.V."/>
            <person name="Hibbett D."/>
            <person name="Nagy L.G."/>
            <person name="Martin F.M."/>
        </authorList>
    </citation>
    <scope>NUCLEOTIDE SEQUENCE</scope>
    <source>
        <strain evidence="2">Prilba</strain>
    </source>
</reference>
<dbReference type="EMBL" id="WHVB01000029">
    <property type="protein sequence ID" value="KAF8469266.1"/>
    <property type="molecule type" value="Genomic_DNA"/>
</dbReference>
<name>A0A9P5MQV8_9AGAM</name>
<feature type="region of interest" description="Disordered" evidence="1">
    <location>
        <begin position="41"/>
        <end position="74"/>
    </location>
</feature>
<reference evidence="2" key="1">
    <citation type="submission" date="2019-10" db="EMBL/GenBank/DDBJ databases">
        <authorList>
            <consortium name="DOE Joint Genome Institute"/>
            <person name="Kuo A."/>
            <person name="Miyauchi S."/>
            <person name="Kiss E."/>
            <person name="Drula E."/>
            <person name="Kohler A."/>
            <person name="Sanchez-Garcia M."/>
            <person name="Andreopoulos B."/>
            <person name="Barry K.W."/>
            <person name="Bonito G."/>
            <person name="Buee M."/>
            <person name="Carver A."/>
            <person name="Chen C."/>
            <person name="Cichocki N."/>
            <person name="Clum A."/>
            <person name="Culley D."/>
            <person name="Crous P.W."/>
            <person name="Fauchery L."/>
            <person name="Girlanda M."/>
            <person name="Hayes R."/>
            <person name="Keri Z."/>
            <person name="LaButti K."/>
            <person name="Lipzen A."/>
            <person name="Lombard V."/>
            <person name="Magnuson J."/>
            <person name="Maillard F."/>
            <person name="Morin E."/>
            <person name="Murat C."/>
            <person name="Nolan M."/>
            <person name="Ohm R."/>
            <person name="Pangilinan J."/>
            <person name="Pereira M."/>
            <person name="Perotto S."/>
            <person name="Peter M."/>
            <person name="Riley R."/>
            <person name="Sitrit Y."/>
            <person name="Stielow B."/>
            <person name="Szollosi G."/>
            <person name="Zifcakova L."/>
            <person name="Stursova M."/>
            <person name="Spatafora J.W."/>
            <person name="Tedersoo L."/>
            <person name="Vaario L.-M."/>
            <person name="Yamada A."/>
            <person name="Yan M."/>
            <person name="Wang P."/>
            <person name="Xu J."/>
            <person name="Bruns T."/>
            <person name="Baldrian P."/>
            <person name="Vilgalys R."/>
            <person name="Henrissat B."/>
            <person name="Grigoriev I.V."/>
            <person name="Hibbett D."/>
            <person name="Nagy L.G."/>
            <person name="Martin F.M."/>
        </authorList>
    </citation>
    <scope>NUCLEOTIDE SEQUENCE</scope>
    <source>
        <strain evidence="2">Prilba</strain>
    </source>
</reference>
<feature type="compositionally biased region" description="Polar residues" evidence="1">
    <location>
        <begin position="162"/>
        <end position="172"/>
    </location>
</feature>
<feature type="compositionally biased region" description="Polar residues" evidence="1">
    <location>
        <begin position="91"/>
        <end position="116"/>
    </location>
</feature>
<feature type="compositionally biased region" description="Polar residues" evidence="1">
    <location>
        <begin position="271"/>
        <end position="286"/>
    </location>
</feature>
<evidence type="ECO:0000313" key="2">
    <source>
        <dbReference type="EMBL" id="KAF8469266.1"/>
    </source>
</evidence>
<dbReference type="AlphaFoldDB" id="A0A9P5MQV8"/>
<feature type="compositionally biased region" description="Pro residues" evidence="1">
    <location>
        <begin position="231"/>
        <end position="246"/>
    </location>
</feature>
<evidence type="ECO:0000313" key="3">
    <source>
        <dbReference type="Proteomes" id="UP000759537"/>
    </source>
</evidence>
<feature type="compositionally biased region" description="Low complexity" evidence="1">
    <location>
        <begin position="330"/>
        <end position="340"/>
    </location>
</feature>
<comment type="caution">
    <text evidence="2">The sequence shown here is derived from an EMBL/GenBank/DDBJ whole genome shotgun (WGS) entry which is preliminary data.</text>
</comment>
<gene>
    <name evidence="2" type="ORF">DFH94DRAFT_226314</name>
</gene>
<organism evidence="2 3">
    <name type="scientific">Russula ochroleuca</name>
    <dbReference type="NCBI Taxonomy" id="152965"/>
    <lineage>
        <taxon>Eukaryota</taxon>
        <taxon>Fungi</taxon>
        <taxon>Dikarya</taxon>
        <taxon>Basidiomycota</taxon>
        <taxon>Agaricomycotina</taxon>
        <taxon>Agaricomycetes</taxon>
        <taxon>Russulales</taxon>
        <taxon>Russulaceae</taxon>
        <taxon>Russula</taxon>
    </lineage>
</organism>
<protein>
    <submittedName>
        <fullName evidence="2">Uncharacterized protein</fullName>
    </submittedName>
</protein>
<feature type="compositionally biased region" description="Low complexity" evidence="1">
    <location>
        <begin position="353"/>
        <end position="367"/>
    </location>
</feature>
<proteinExistence type="predicted"/>